<evidence type="ECO:0000256" key="2">
    <source>
        <dbReference type="ARBA" id="ARBA00012438"/>
    </source>
</evidence>
<dbReference type="Pfam" id="PF07730">
    <property type="entry name" value="HisKA_3"/>
    <property type="match status" value="1"/>
</dbReference>
<keyword evidence="6" id="KW-0418">Kinase</keyword>
<organism evidence="11 12">
    <name type="scientific">Pseudonocardia kongjuensis</name>
    <dbReference type="NCBI Taxonomy" id="102227"/>
    <lineage>
        <taxon>Bacteria</taxon>
        <taxon>Bacillati</taxon>
        <taxon>Actinomycetota</taxon>
        <taxon>Actinomycetes</taxon>
        <taxon>Pseudonocardiales</taxon>
        <taxon>Pseudonocardiaceae</taxon>
        <taxon>Pseudonocardia</taxon>
    </lineage>
</organism>
<reference evidence="12" key="1">
    <citation type="journal article" date="2019" name="Int. J. Syst. Evol. Microbiol.">
        <title>The Global Catalogue of Microorganisms (GCM) 10K type strain sequencing project: providing services to taxonomists for standard genome sequencing and annotation.</title>
        <authorList>
            <consortium name="The Broad Institute Genomics Platform"/>
            <consortium name="The Broad Institute Genome Sequencing Center for Infectious Disease"/>
            <person name="Wu L."/>
            <person name="Ma J."/>
        </authorList>
    </citation>
    <scope>NUCLEOTIDE SEQUENCE [LARGE SCALE GENOMIC DNA]</scope>
    <source>
        <strain evidence="12">JCM 11896</strain>
    </source>
</reference>
<keyword evidence="8" id="KW-0902">Two-component regulatory system</keyword>
<keyword evidence="4" id="KW-0808">Transferase</keyword>
<keyword evidence="5" id="KW-0547">Nucleotide-binding</keyword>
<protein>
    <recommendedName>
        <fullName evidence="2">histidine kinase</fullName>
        <ecNumber evidence="2">2.7.13.3</ecNumber>
    </recommendedName>
</protein>
<dbReference type="EC" id="2.7.13.3" evidence="2"/>
<evidence type="ECO:0000256" key="7">
    <source>
        <dbReference type="ARBA" id="ARBA00022840"/>
    </source>
</evidence>
<dbReference type="CDD" id="cd16917">
    <property type="entry name" value="HATPase_UhpB-NarQ-NarX-like"/>
    <property type="match status" value="1"/>
</dbReference>
<dbReference type="RefSeq" id="WP_344019636.1">
    <property type="nucleotide sequence ID" value="NZ_BAAAJK010000005.1"/>
</dbReference>
<feature type="transmembrane region" description="Helical" evidence="9">
    <location>
        <begin position="81"/>
        <end position="99"/>
    </location>
</feature>
<keyword evidence="12" id="KW-1185">Reference proteome</keyword>
<evidence type="ECO:0000259" key="10">
    <source>
        <dbReference type="Pfam" id="PF07730"/>
    </source>
</evidence>
<comment type="catalytic activity">
    <reaction evidence="1">
        <text>ATP + protein L-histidine = ADP + protein N-phospho-L-histidine.</text>
        <dbReference type="EC" id="2.7.13.3"/>
    </reaction>
</comment>
<dbReference type="Gene3D" id="1.20.5.1930">
    <property type="match status" value="1"/>
</dbReference>
<keyword evidence="9" id="KW-1133">Transmembrane helix</keyword>
<evidence type="ECO:0000313" key="12">
    <source>
        <dbReference type="Proteomes" id="UP001501414"/>
    </source>
</evidence>
<accession>A0ABP4IBN3</accession>
<evidence type="ECO:0000256" key="3">
    <source>
        <dbReference type="ARBA" id="ARBA00022553"/>
    </source>
</evidence>
<evidence type="ECO:0000256" key="8">
    <source>
        <dbReference type="ARBA" id="ARBA00023012"/>
    </source>
</evidence>
<dbReference type="PANTHER" id="PTHR24421">
    <property type="entry name" value="NITRATE/NITRITE SENSOR PROTEIN NARX-RELATED"/>
    <property type="match status" value="1"/>
</dbReference>
<feature type="transmembrane region" description="Helical" evidence="9">
    <location>
        <begin position="7"/>
        <end position="26"/>
    </location>
</feature>
<evidence type="ECO:0000256" key="1">
    <source>
        <dbReference type="ARBA" id="ARBA00000085"/>
    </source>
</evidence>
<feature type="domain" description="Signal transduction histidine kinase subgroup 3 dimerisation and phosphoacceptor" evidence="10">
    <location>
        <begin position="135"/>
        <end position="196"/>
    </location>
</feature>
<evidence type="ECO:0000256" key="6">
    <source>
        <dbReference type="ARBA" id="ARBA00022777"/>
    </source>
</evidence>
<evidence type="ECO:0000313" key="11">
    <source>
        <dbReference type="EMBL" id="GAA1384049.1"/>
    </source>
</evidence>
<evidence type="ECO:0000256" key="4">
    <source>
        <dbReference type="ARBA" id="ARBA00022679"/>
    </source>
</evidence>
<dbReference type="InterPro" id="IPR036890">
    <property type="entry name" value="HATPase_C_sf"/>
</dbReference>
<dbReference type="Gene3D" id="3.30.565.10">
    <property type="entry name" value="Histidine kinase-like ATPase, C-terminal domain"/>
    <property type="match status" value="1"/>
</dbReference>
<dbReference type="PROSITE" id="PS51257">
    <property type="entry name" value="PROKAR_LIPOPROTEIN"/>
    <property type="match status" value="1"/>
</dbReference>
<name>A0ABP4IBN3_9PSEU</name>
<dbReference type="Proteomes" id="UP001501414">
    <property type="component" value="Unassembled WGS sequence"/>
</dbReference>
<dbReference type="SUPFAM" id="SSF55874">
    <property type="entry name" value="ATPase domain of HSP90 chaperone/DNA topoisomerase II/histidine kinase"/>
    <property type="match status" value="1"/>
</dbReference>
<keyword evidence="3" id="KW-0597">Phosphoprotein</keyword>
<feature type="transmembrane region" description="Helical" evidence="9">
    <location>
        <begin position="360"/>
        <end position="381"/>
    </location>
</feature>
<evidence type="ECO:0000256" key="9">
    <source>
        <dbReference type="SAM" id="Phobius"/>
    </source>
</evidence>
<feature type="transmembrane region" description="Helical" evidence="9">
    <location>
        <begin position="32"/>
        <end position="50"/>
    </location>
</feature>
<comment type="caution">
    <text evidence="11">The sequence shown here is derived from an EMBL/GenBank/DDBJ whole genome shotgun (WGS) entry which is preliminary data.</text>
</comment>
<dbReference type="InterPro" id="IPR050482">
    <property type="entry name" value="Sensor_HK_TwoCompSys"/>
</dbReference>
<evidence type="ECO:0000256" key="5">
    <source>
        <dbReference type="ARBA" id="ARBA00022741"/>
    </source>
</evidence>
<keyword evidence="9" id="KW-0812">Transmembrane</keyword>
<dbReference type="InterPro" id="IPR011712">
    <property type="entry name" value="Sig_transdc_His_kin_sub3_dim/P"/>
</dbReference>
<keyword evidence="7" id="KW-0067">ATP-binding</keyword>
<sequence length="473" mass="48462">MSERGAAIGAGVVLASACWLVLWLLLGARESLFAATALAPLVLAAGGIAGRFGDRHSAWFPALVPPAGAVVAHAATGGVDTALAAAIGLGVLLWCPWLVGRWFRERAALGNAGWRFAAQWEEQARTAEYEARMRERARLAAGMHDLVGHDLARAALRLGALELDRDLPAEARRGVGEAREQVTAAAEHLAQAVSALGADRAAPTGGGVDVRAVVDGVRTAGRAVELVPADPAPALDGADPEVSALVERVVREGLTNAVKHAGDAPAEVSIVRRDGGIGVVVRTRGVRTGPAAPGSGSGLSGLAAETAALGGTLEHGRSGADHLLTVRLPVRPRTGDAGLPAVEAARRVALGAVRRSRSTAVRGIAAAFAVSVLLVSAYRVADATTSVLPADTFDALTAGTERAAVEHVLPMRTRTDGTGIPPPPGAWCEYYSVAVDPFGTSAADLRRLCWADGVLVGKDLVVRSGTARGTIGT</sequence>
<dbReference type="EMBL" id="BAAAJK010000005">
    <property type="protein sequence ID" value="GAA1384049.1"/>
    <property type="molecule type" value="Genomic_DNA"/>
</dbReference>
<gene>
    <name evidence="11" type="ORF">GCM10009613_14280</name>
</gene>
<proteinExistence type="predicted"/>
<keyword evidence="9" id="KW-0472">Membrane</keyword>
<dbReference type="PANTHER" id="PTHR24421:SF10">
    <property type="entry name" value="NITRATE_NITRITE SENSOR PROTEIN NARQ"/>
    <property type="match status" value="1"/>
</dbReference>